<protein>
    <recommendedName>
        <fullName evidence="2">ANTAR domain-containing protein</fullName>
    </recommendedName>
</protein>
<evidence type="ECO:0000313" key="3">
    <source>
        <dbReference type="EMBL" id="KBZ68971.1"/>
    </source>
</evidence>
<feature type="domain" description="ANTAR" evidence="2">
    <location>
        <begin position="133"/>
        <end position="194"/>
    </location>
</feature>
<accession>A0A051UK83</accession>
<comment type="caution">
    <text evidence="3">The sequence shown here is derived from an EMBL/GenBank/DDBJ whole genome shotgun (WGS) entry which is preliminary data.</text>
</comment>
<evidence type="ECO:0000259" key="2">
    <source>
        <dbReference type="PROSITE" id="PS50921"/>
    </source>
</evidence>
<dbReference type="InterPro" id="IPR036388">
    <property type="entry name" value="WH-like_DNA-bd_sf"/>
</dbReference>
<dbReference type="EMBL" id="JLXW01000002">
    <property type="protein sequence ID" value="KBZ68971.1"/>
    <property type="molecule type" value="Genomic_DNA"/>
</dbReference>
<dbReference type="Gene3D" id="1.10.10.10">
    <property type="entry name" value="Winged helix-like DNA-binding domain superfamily/Winged helix DNA-binding domain"/>
    <property type="match status" value="1"/>
</dbReference>
<keyword evidence="4" id="KW-1185">Reference proteome</keyword>
<dbReference type="CDD" id="cd00130">
    <property type="entry name" value="PAS"/>
    <property type="match status" value="1"/>
</dbReference>
<gene>
    <name evidence="3" type="ORF">K875_01529</name>
</gene>
<dbReference type="Proteomes" id="UP000025947">
    <property type="component" value="Unassembled WGS sequence"/>
</dbReference>
<dbReference type="InterPro" id="IPR000014">
    <property type="entry name" value="PAS"/>
</dbReference>
<name>A0A051UK83_9MYCO</name>
<dbReference type="GO" id="GO:0003723">
    <property type="term" value="F:RNA binding"/>
    <property type="evidence" value="ECO:0007669"/>
    <property type="project" value="InterPro"/>
</dbReference>
<dbReference type="RefSeq" id="WP_044484306.1">
    <property type="nucleotide sequence ID" value="NZ_KK328284.1"/>
</dbReference>
<dbReference type="InterPro" id="IPR011006">
    <property type="entry name" value="CheY-like_superfamily"/>
</dbReference>
<dbReference type="PATRIC" id="fig|1324261.3.peg.1545"/>
<dbReference type="Pfam" id="PF03861">
    <property type="entry name" value="ANTAR"/>
    <property type="match status" value="1"/>
</dbReference>
<organism evidence="3 4">
    <name type="scientific">Mycobacterium [tuberculosis] TKK-01-0051</name>
    <dbReference type="NCBI Taxonomy" id="1324261"/>
    <lineage>
        <taxon>Bacteria</taxon>
        <taxon>Bacillati</taxon>
        <taxon>Actinomycetota</taxon>
        <taxon>Actinomycetes</taxon>
        <taxon>Mycobacteriales</taxon>
        <taxon>Mycobacteriaceae</taxon>
        <taxon>Mycobacterium</taxon>
        <taxon>Mycobacterium avium complex (MAC)</taxon>
    </lineage>
</organism>
<dbReference type="Gene3D" id="3.30.450.20">
    <property type="entry name" value="PAS domain"/>
    <property type="match status" value="1"/>
</dbReference>
<dbReference type="SMART" id="SM01012">
    <property type="entry name" value="ANTAR"/>
    <property type="match status" value="1"/>
</dbReference>
<evidence type="ECO:0000313" key="4">
    <source>
        <dbReference type="Proteomes" id="UP000025947"/>
    </source>
</evidence>
<proteinExistence type="predicted"/>
<dbReference type="Pfam" id="PF08447">
    <property type="entry name" value="PAS_3"/>
    <property type="match status" value="1"/>
</dbReference>
<feature type="region of interest" description="Disordered" evidence="1">
    <location>
        <begin position="1"/>
        <end position="25"/>
    </location>
</feature>
<dbReference type="AlphaFoldDB" id="A0A051UK83"/>
<sequence>MTAEPKLPTTLSTENNPDGETPRRAGTFSFFFDDQRWEWSDPVQRMHGYVPGSVTPTTELVLFHKHPDDRDRVAAVVNDILTSHQPFSTRHRIVDTAGAVHHVIVVGDQLRDGTGAVIGTHGFYIDVTPPSSSAPQEAITAEVAEIAERRATIEQTKGMLMVIYDIDENAAFNLLKWLSQESNTKLRVVAQRLGDRLRATAHSAFTPRSICDQILIDSREQPDATKQADR</sequence>
<feature type="compositionally biased region" description="Polar residues" evidence="1">
    <location>
        <begin position="9"/>
        <end position="18"/>
    </location>
</feature>
<dbReference type="SUPFAM" id="SSF52172">
    <property type="entry name" value="CheY-like"/>
    <property type="match status" value="1"/>
</dbReference>
<dbReference type="InterPro" id="IPR035965">
    <property type="entry name" value="PAS-like_dom_sf"/>
</dbReference>
<dbReference type="InterPro" id="IPR013655">
    <property type="entry name" value="PAS_fold_3"/>
</dbReference>
<reference evidence="3 4" key="1">
    <citation type="submission" date="2014-04" db="EMBL/GenBank/DDBJ databases">
        <title>The Genome Sequence of Mycobacterium tuberculosis TKK-01-0051.</title>
        <authorList>
            <consortium name="The Broad Institute Genomics Platform"/>
            <consortium name="The Broad Institute Genome Sequencing Center for Infectious Disease"/>
            <person name="Earl A.M."/>
            <person name="Cohen K."/>
            <person name="Pym A."/>
            <person name="Bishai W."/>
            <person name="Maharaj K."/>
            <person name="Desjardins C."/>
            <person name="Abeel T."/>
            <person name="Young S."/>
            <person name="Zeng Q."/>
            <person name="Gargeya S."/>
            <person name="Abouelleil A."/>
            <person name="Alvarado L."/>
            <person name="Chapman S.B."/>
            <person name="Gainer-Dewar J."/>
            <person name="Goldberg J."/>
            <person name="Griggs A."/>
            <person name="Gujja S."/>
            <person name="Hansen M."/>
            <person name="Howarth C."/>
            <person name="Imamovic A."/>
            <person name="Larimer J."/>
            <person name="Murphy C."/>
            <person name="Naylor J."/>
            <person name="Pearson M."/>
            <person name="Poon T.W."/>
            <person name="Priest M."/>
            <person name="Roberts A."/>
            <person name="Saif S."/>
            <person name="Shea T."/>
            <person name="Sykes S."/>
            <person name="Wortman J."/>
            <person name="Nusbaum C."/>
            <person name="Birren B."/>
        </authorList>
    </citation>
    <scope>NUCLEOTIDE SEQUENCE [LARGE SCALE GENOMIC DNA]</scope>
    <source>
        <strain evidence="3 4">TKK-01-0051</strain>
    </source>
</reference>
<evidence type="ECO:0000256" key="1">
    <source>
        <dbReference type="SAM" id="MobiDB-lite"/>
    </source>
</evidence>
<dbReference type="HOGENOM" id="CLU_079046_2_1_11"/>
<dbReference type="InterPro" id="IPR005561">
    <property type="entry name" value="ANTAR"/>
</dbReference>
<dbReference type="SUPFAM" id="SSF55785">
    <property type="entry name" value="PYP-like sensor domain (PAS domain)"/>
    <property type="match status" value="1"/>
</dbReference>
<dbReference type="PROSITE" id="PS50921">
    <property type="entry name" value="ANTAR"/>
    <property type="match status" value="1"/>
</dbReference>